<organism evidence="1 2">
    <name type="scientific">Parabacteroides goldsteinii DSM 19448 = WAL 12034</name>
    <dbReference type="NCBI Taxonomy" id="927665"/>
    <lineage>
        <taxon>Bacteria</taxon>
        <taxon>Pseudomonadati</taxon>
        <taxon>Bacteroidota</taxon>
        <taxon>Bacteroidia</taxon>
        <taxon>Bacteroidales</taxon>
        <taxon>Tannerellaceae</taxon>
        <taxon>Parabacteroides</taxon>
    </lineage>
</organism>
<dbReference type="Proteomes" id="UP000033047">
    <property type="component" value="Unassembled WGS sequence"/>
</dbReference>
<gene>
    <name evidence="1" type="ORF">HMPREF1535_00184</name>
</gene>
<accession>A0A0F5JR52</accession>
<proteinExistence type="predicted"/>
<dbReference type="AlphaFoldDB" id="A0A0F5JR52"/>
<sequence length="337" mass="38319">MEEQIDIILDPSINSEVKYWMMRTMGGDFYKEFVEDGFIAIGYNEITTEDLKALPESDNLSKDVLATKLKDRNENITNAGYPASQILKFYRDMKIGDFVVVPGRSSHYVSFGIITSDVYEAEDKYLHSADLCPFAKRRTVNWKKSTVKFKLNPSLQLMFNSRHIISGVDDYAQYIDSLLNDFYVKDDETHLVLRINTEGDINAGNFFAIYKIFEIVDNFCVEYGIPETTANLVMKIQLESPGNVRLSSKHLLILGLVGLSILSINGGGLKINAGNFNFDLSTDGLIGMYNEYLDREVDRDLKESIKSSLDSLDMSTPQNMEYAVKLLEELNNSREKY</sequence>
<evidence type="ECO:0000313" key="2">
    <source>
        <dbReference type="Proteomes" id="UP000033047"/>
    </source>
</evidence>
<comment type="caution">
    <text evidence="1">The sequence shown here is derived from an EMBL/GenBank/DDBJ whole genome shotgun (WGS) entry which is preliminary data.</text>
</comment>
<dbReference type="HOGENOM" id="CLU_056345_0_0_10"/>
<reference evidence="1 2" key="1">
    <citation type="submission" date="2013-04" db="EMBL/GenBank/DDBJ databases">
        <title>The Genome Sequence of Parabacteroides goldsteinii DSM 19448.</title>
        <authorList>
            <consortium name="The Broad Institute Genomics Platform"/>
            <person name="Earl A."/>
            <person name="Ward D."/>
            <person name="Feldgarden M."/>
            <person name="Gevers D."/>
            <person name="Martens E."/>
            <person name="Sakamoto M."/>
            <person name="Benno Y."/>
            <person name="Song Y."/>
            <person name="Liu C."/>
            <person name="Lee J."/>
            <person name="Bolanos M."/>
            <person name="Vaisanen M.L."/>
            <person name="Finegold S.M."/>
            <person name="Walker B."/>
            <person name="Young S."/>
            <person name="Zeng Q."/>
            <person name="Gargeya S."/>
            <person name="Fitzgerald M."/>
            <person name="Haas B."/>
            <person name="Abouelleil A."/>
            <person name="Allen A.W."/>
            <person name="Alvarado L."/>
            <person name="Arachchi H.M."/>
            <person name="Berlin A.M."/>
            <person name="Chapman S.B."/>
            <person name="Gainer-Dewar J."/>
            <person name="Goldberg J."/>
            <person name="Griggs A."/>
            <person name="Gujja S."/>
            <person name="Hansen M."/>
            <person name="Howarth C."/>
            <person name="Imamovic A."/>
            <person name="Ireland A."/>
            <person name="Larimer J."/>
            <person name="McCowan C."/>
            <person name="Murphy C."/>
            <person name="Pearson M."/>
            <person name="Poon T.W."/>
            <person name="Priest M."/>
            <person name="Roberts A."/>
            <person name="Saif S."/>
            <person name="Shea T."/>
            <person name="Sisk P."/>
            <person name="Sykes S."/>
            <person name="Wortman J."/>
            <person name="Nusbaum C."/>
            <person name="Birren B."/>
        </authorList>
    </citation>
    <scope>NUCLEOTIDE SEQUENCE [LARGE SCALE GENOMIC DNA]</scope>
    <source>
        <strain evidence="1 2">DSM 19448</strain>
    </source>
</reference>
<evidence type="ECO:0000313" key="1">
    <source>
        <dbReference type="EMBL" id="KKB59912.1"/>
    </source>
</evidence>
<dbReference type="EMBL" id="AQHV01000001">
    <property type="protein sequence ID" value="KKB59912.1"/>
    <property type="molecule type" value="Genomic_DNA"/>
</dbReference>
<dbReference type="STRING" id="927665.HMPREF1535_00184"/>
<dbReference type="PATRIC" id="fig|927665.4.peg.185"/>
<protein>
    <submittedName>
        <fullName evidence="1">Uncharacterized protein</fullName>
    </submittedName>
</protein>
<name>A0A0F5JR52_9BACT</name>
<dbReference type="RefSeq" id="WP_046145020.1">
    <property type="nucleotide sequence ID" value="NZ_KQ033912.1"/>
</dbReference>